<name>A0A2P7SLP2_9HYPH</name>
<organism evidence="8 9">
    <name type="scientific">Kumtagia ephedrae</name>
    <dbReference type="NCBI Taxonomy" id="2116701"/>
    <lineage>
        <taxon>Bacteria</taxon>
        <taxon>Pseudomonadati</taxon>
        <taxon>Pseudomonadota</taxon>
        <taxon>Alphaproteobacteria</taxon>
        <taxon>Hyphomicrobiales</taxon>
        <taxon>Phyllobacteriaceae</taxon>
        <taxon>Kumtagia</taxon>
    </lineage>
</organism>
<dbReference type="PANTHER" id="PTHR43806:SF11">
    <property type="entry name" value="CEREVISIN-RELATED"/>
    <property type="match status" value="1"/>
</dbReference>
<evidence type="ECO:0000256" key="6">
    <source>
        <dbReference type="SAM" id="MobiDB-lite"/>
    </source>
</evidence>
<dbReference type="InterPro" id="IPR043504">
    <property type="entry name" value="Peptidase_S1_PA_chymotrypsin"/>
</dbReference>
<evidence type="ECO:0000256" key="2">
    <source>
        <dbReference type="ARBA" id="ARBA00022670"/>
    </source>
</evidence>
<dbReference type="AlphaFoldDB" id="A0A2P7SLP2"/>
<dbReference type="Gene3D" id="2.40.10.10">
    <property type="entry name" value="Trypsin-like serine proteases"/>
    <property type="match status" value="2"/>
</dbReference>
<keyword evidence="4 5" id="KW-0720">Serine protease</keyword>
<dbReference type="SUPFAM" id="SSF52743">
    <property type="entry name" value="Subtilisin-like"/>
    <property type="match status" value="1"/>
</dbReference>
<dbReference type="GO" id="GO:0006508">
    <property type="term" value="P:proteolysis"/>
    <property type="evidence" value="ECO:0007669"/>
    <property type="project" value="UniProtKB-KW"/>
</dbReference>
<protein>
    <submittedName>
        <fullName evidence="8">Serine protease</fullName>
    </submittedName>
</protein>
<evidence type="ECO:0000256" key="3">
    <source>
        <dbReference type="ARBA" id="ARBA00022801"/>
    </source>
</evidence>
<dbReference type="Pfam" id="PF00082">
    <property type="entry name" value="Peptidase_S8"/>
    <property type="match status" value="1"/>
</dbReference>
<sequence length="1077" mass="113573">MRNVEHRSAGHRSDAGRFEATGVRFAGKGRFDGGMGDVLPFAVRRPGAATLSAPVHPGSGHSHRLEAFASPVPHDQPTYPLADGLAIAGASRAILPSARVAIPEQADNRDPDIERDGPQPVRLPRWPMHGRSWDRARPAEAPGRRRGRDTMYRPFLKAAAEACSDPESQTLTPGIVRFTLEYREAPDPKTERDKLSRIIGGDRFAFFPLPPGEDPLIHVLQFPGVIRQQSAGFLFDVAQGLVGDCGLVSCVPDVDPGWITDDELGHQAPESVGGIVWTLCRSHAPAPQAPRWAVSAVRADRAWEAFGTTGQGIVIGQPDTGVADHRELDGAIDIRRGTDTLAGGGLPIDPLSPTMASPGHGTATSSAAVSRPSMAIVGAAPGATLVPIRCTNSVIIGSGAAVAAAIDHARLAGCHIVTMSLGGPIEGADLRRAIDRAVKAGMIVLAAAGNCVHAVLYPAWDANVIAVAAVDADDRAWRGTSHGPKVDISAPGENVYVARRHWPADADKSLVEPGQGTSFAVAIAAGCAALWLSRHSPDAVQAEAEKRGVSVQELFRAAIKATARRPENWPSQSLGAGVVDAEQLLGLPLARVSRPVPSTDANPGRSMLEGVADAERFLAEAGFLALDRRQRTDPTRVGALESAAAPRPSQALEAAIRRSGGGELPAERSARSAAVAPLTPYIGPRKPSAKILAQGAVATGASSASRAASVREGKKALLDRIESVLKSQVAQKRRRADADRIRHEIMSQAERVIDSWAHGTAIPADVLGAARSTAEMIVRITDRPAVPVVEGSIDLDRPELALWAGELEPAHKLLKPLIDAVGRIDIGRPDGHVHVGTGTVIGDGLIMTNRHVIEAFCEPIPSSDGTQKFLLNAPVSICFDEAALDESRRFVVKDVLTAGPWRIGEVADVGKLDIAVLEVETTNAAGARLPAPAPSGRLPVEAGNRSGLVVVGYPARPVLSADTATGETADPWAQVQDVFDDAYGTKHLSVGRIVNKPGEIVGDERGWAFTHDATTLAGNSGAAVISLRRPYRIGGLHFGGQALRQNFAHDLSAIRTVVRDERQMLDLAAFGGFLDIP</sequence>
<dbReference type="Gene3D" id="3.40.50.200">
    <property type="entry name" value="Peptidase S8/S53 domain"/>
    <property type="match status" value="1"/>
</dbReference>
<keyword evidence="9" id="KW-1185">Reference proteome</keyword>
<comment type="caution">
    <text evidence="8">The sequence shown here is derived from an EMBL/GenBank/DDBJ whole genome shotgun (WGS) entry which is preliminary data.</text>
</comment>
<comment type="similarity">
    <text evidence="1 5">Belongs to the peptidase S8 family.</text>
</comment>
<dbReference type="InterPro" id="IPR036852">
    <property type="entry name" value="Peptidase_S8/S53_dom_sf"/>
</dbReference>
<dbReference type="InterPro" id="IPR000209">
    <property type="entry name" value="Peptidase_S8/S53_dom"/>
</dbReference>
<feature type="active site" description="Charge relay system" evidence="5">
    <location>
        <position position="518"/>
    </location>
</feature>
<feature type="active site" description="Charge relay system" evidence="5">
    <location>
        <position position="360"/>
    </location>
</feature>
<feature type="domain" description="Peptidase S8/S53" evidence="7">
    <location>
        <begin position="310"/>
        <end position="577"/>
    </location>
</feature>
<proteinExistence type="inferred from homology"/>
<gene>
    <name evidence="8" type="ORF">C7I84_06485</name>
</gene>
<dbReference type="PROSITE" id="PS51892">
    <property type="entry name" value="SUBTILASE"/>
    <property type="match status" value="1"/>
</dbReference>
<evidence type="ECO:0000256" key="1">
    <source>
        <dbReference type="ARBA" id="ARBA00011073"/>
    </source>
</evidence>
<accession>A0A2P7SLP2</accession>
<dbReference type="OrthoDB" id="500593at2"/>
<keyword evidence="3 5" id="KW-0378">Hydrolase</keyword>
<dbReference type="SUPFAM" id="SSF50494">
    <property type="entry name" value="Trypsin-like serine proteases"/>
    <property type="match status" value="1"/>
</dbReference>
<dbReference type="InterPro" id="IPR009003">
    <property type="entry name" value="Peptidase_S1_PA"/>
</dbReference>
<keyword evidence="2 5" id="KW-0645">Protease</keyword>
<feature type="region of interest" description="Disordered" evidence="6">
    <location>
        <begin position="102"/>
        <end position="147"/>
    </location>
</feature>
<dbReference type="Proteomes" id="UP000241229">
    <property type="component" value="Unassembled WGS sequence"/>
</dbReference>
<evidence type="ECO:0000256" key="4">
    <source>
        <dbReference type="ARBA" id="ARBA00022825"/>
    </source>
</evidence>
<evidence type="ECO:0000256" key="5">
    <source>
        <dbReference type="PROSITE-ProRule" id="PRU01240"/>
    </source>
</evidence>
<dbReference type="GO" id="GO:0004252">
    <property type="term" value="F:serine-type endopeptidase activity"/>
    <property type="evidence" value="ECO:0007669"/>
    <property type="project" value="UniProtKB-UniRule"/>
</dbReference>
<dbReference type="InterPro" id="IPR050131">
    <property type="entry name" value="Peptidase_S8_subtilisin-like"/>
</dbReference>
<feature type="compositionally biased region" description="Basic and acidic residues" evidence="6">
    <location>
        <begin position="106"/>
        <end position="117"/>
    </location>
</feature>
<feature type="active site" description="Charge relay system" evidence="5">
    <location>
        <position position="319"/>
    </location>
</feature>
<evidence type="ECO:0000259" key="7">
    <source>
        <dbReference type="Pfam" id="PF00082"/>
    </source>
</evidence>
<dbReference type="PANTHER" id="PTHR43806">
    <property type="entry name" value="PEPTIDASE S8"/>
    <property type="match status" value="1"/>
</dbReference>
<reference evidence="8 9" key="1">
    <citation type="submission" date="2018-03" db="EMBL/GenBank/DDBJ databases">
        <title>The draft genome of Mesorhizobium sp. 6GN-30.</title>
        <authorList>
            <person name="Liu L."/>
            <person name="Li L."/>
            <person name="Wang T."/>
            <person name="Zhang X."/>
            <person name="Liang L."/>
        </authorList>
    </citation>
    <scope>NUCLEOTIDE SEQUENCE [LARGE SCALE GENOMIC DNA]</scope>
    <source>
        <strain evidence="8 9">6GN30</strain>
    </source>
</reference>
<evidence type="ECO:0000313" key="8">
    <source>
        <dbReference type="EMBL" id="PSJ63281.1"/>
    </source>
</evidence>
<dbReference type="Pfam" id="PF13365">
    <property type="entry name" value="Trypsin_2"/>
    <property type="match status" value="1"/>
</dbReference>
<dbReference type="EMBL" id="PXYK01000005">
    <property type="protein sequence ID" value="PSJ63281.1"/>
    <property type="molecule type" value="Genomic_DNA"/>
</dbReference>
<evidence type="ECO:0000313" key="9">
    <source>
        <dbReference type="Proteomes" id="UP000241229"/>
    </source>
</evidence>